<evidence type="ECO:0000256" key="9">
    <source>
        <dbReference type="ARBA" id="ARBA00023136"/>
    </source>
</evidence>
<evidence type="ECO:0000256" key="5">
    <source>
        <dbReference type="ARBA" id="ARBA00022741"/>
    </source>
</evidence>
<proteinExistence type="inferred from homology"/>
<evidence type="ECO:0000256" key="7">
    <source>
        <dbReference type="ARBA" id="ARBA00022840"/>
    </source>
</evidence>
<dbReference type="Gene3D" id="3.40.50.300">
    <property type="entry name" value="P-loop containing nucleotide triphosphate hydrolases"/>
    <property type="match status" value="2"/>
</dbReference>
<feature type="domain" description="AAA+ ATPase" evidence="16">
    <location>
        <begin position="746"/>
        <end position="882"/>
    </location>
</feature>
<dbReference type="OrthoDB" id="2187at2759"/>
<dbReference type="InterPro" id="IPR041569">
    <property type="entry name" value="AAA_lid_3"/>
</dbReference>
<dbReference type="RefSeq" id="XP_018711698.1">
    <property type="nucleotide sequence ID" value="XM_018855913.1"/>
</dbReference>
<dbReference type="PANTHER" id="PTHR23077">
    <property type="entry name" value="AAA-FAMILY ATPASE"/>
    <property type="match status" value="1"/>
</dbReference>
<organism evidence="17 18">
    <name type="scientific">Metschnikowia bicuspidata var. bicuspidata NRRL YB-4993</name>
    <dbReference type="NCBI Taxonomy" id="869754"/>
    <lineage>
        <taxon>Eukaryota</taxon>
        <taxon>Fungi</taxon>
        <taxon>Dikarya</taxon>
        <taxon>Ascomycota</taxon>
        <taxon>Saccharomycotina</taxon>
        <taxon>Pichiomycetes</taxon>
        <taxon>Metschnikowiaceae</taxon>
        <taxon>Metschnikowia</taxon>
    </lineage>
</organism>
<dbReference type="GO" id="GO:0140318">
    <property type="term" value="F:protein transporter activity"/>
    <property type="evidence" value="ECO:0007669"/>
    <property type="project" value="EnsemblFungi"/>
</dbReference>
<dbReference type="Pfam" id="PF17862">
    <property type="entry name" value="AAA_lid_3"/>
    <property type="match status" value="1"/>
</dbReference>
<evidence type="ECO:0000256" key="14">
    <source>
        <dbReference type="ARBA" id="ARBA00081751"/>
    </source>
</evidence>
<dbReference type="AlphaFoldDB" id="A0A1A0HBC4"/>
<comment type="function">
    <text evidence="13">Component of the PEX1-PEX6 AAA ATPase complex involved in peroxisome biosynthesis. The complex acts as a protein dislocase complex that mediates the ATP-dependent extraction of the PEX5 receptor from peroxisomal membranes, an essential step for PEX5 recycling. Specifically recognizes PEX5 monoubiquitinated at 'Cys-6', and pulls it out of the peroxisome lumen through the PEX2-PEX10-PEX12 retrotranslocation channel. Extraction by the PEX1-PEX6 AAA ATPase complex is accompanied by unfolding of the TPR repeats and release of bound cargo from PEX5.</text>
</comment>
<dbReference type="GeneID" id="30028889"/>
<sequence>MENVLAKVVLRQSWNNLIDLPSQVTSLLYNAGVSPQEVIVEIVLKTHNQCYIGWSGMNSRSSLDMNIDPLSAQALNLSENEPITINVKIQNFKSSRIMLEPETFSDWELVELHAAYIESKLIEQSRCVAVGQPLIIYPTKTSSVKLHVKDIGAEHRFAMIDPFAEVSIAPKRYEEKSANARSSKSIKNSLSDKMSTPTLLKRGISMHNTSQQVGSSDPRSNEYALYGNIQEFTGTFGSCEFFCVSVIAGPDSKLHNDSPSPVSSREATKHPEKSKQVAIILESKQIVASFIDHSESPKNTVMLSENLAISLNVENSLGYKVVLKPASNCKPTKAPTVIIRPYITKGKKIDFVSRSSPKKTQVEDSKQIAESLFFNSKGSTYPVSNFCKVPIVPKLLPYGGIITFKKTLDPHAWFRLSGLAKSIKELKIEFGEPITRFPWEIQKNSSSAELETLYGIDPLLSDLTEHLRVFKSTGLVIHGTQGSGKSAILKVLDRRLRDECNMFTKFVACEVLMNESTEQIRPKFTRWINEAVWNQPSVLIFDNLDKVLSAEVENTDSSISDQLTEHLISLMRNVSSQKGTNVSILISGKSKESFNKLFFQSHLIEKYCNIGVPDKATRAAILENYLSRNLNCTLSFDLMDVVLETEGYLPNDLKVLSDRMYYESLRWCKKNHTMIEAEKEINIHSRDLEASLCGFQPSSLRGVKLEKSGTQWKDIGGMEEAKRVLLETLEWPTKYAPIFASCPLRLRSGLLLYGYPGCGKTLLASAIASQCGLNFISIKGPEILNKYIGASEQSVRELFERAQSAKPCILFFDEFDSIAPKRGHDSTGVTDRVVNQILTQMDGAEGLDGVYVLAATSRPDLIDSALLRPGRLDKSILCDLPDFRDRLNILACICNKMNILVNLELEDIASKTEGFSGADLQGLAYNAYLKAVHEKLSNDEKIANGEINGPEESHEFFLINSQKERNKIRTAENVAILQQLMAVFGTKDKQADSVQPEIESSRSQVIIKRSHFLESLKESKLSISASEKTKLLKIYTEFQSGRDGNMPDGSTSNEIGGRTTLM</sequence>
<dbReference type="InterPro" id="IPR050168">
    <property type="entry name" value="AAA_ATPase_domain"/>
</dbReference>
<dbReference type="GO" id="GO:0016562">
    <property type="term" value="P:protein import into peroxisome matrix, receptor recycling"/>
    <property type="evidence" value="ECO:0007669"/>
    <property type="project" value="EnsemblFungi"/>
</dbReference>
<dbReference type="Gene3D" id="3.10.330.10">
    <property type="match status" value="1"/>
</dbReference>
<protein>
    <recommendedName>
        <fullName evidence="11">Peroxisomal ATPase PEX1</fullName>
    </recommendedName>
    <alternativeName>
        <fullName evidence="10">Peroxin-1</fullName>
    </alternativeName>
    <alternativeName>
        <fullName evidence="14">Peroxisome biosynthesis protein PAS1</fullName>
    </alternativeName>
</protein>
<keyword evidence="9" id="KW-0472">Membrane</keyword>
<keyword evidence="3" id="KW-0813">Transport</keyword>
<dbReference type="SUPFAM" id="SSF54585">
    <property type="entry name" value="Cdc48 domain 2-like"/>
    <property type="match status" value="1"/>
</dbReference>
<dbReference type="InterPro" id="IPR027417">
    <property type="entry name" value="P-loop_NTPase"/>
</dbReference>
<evidence type="ECO:0000256" key="8">
    <source>
        <dbReference type="ARBA" id="ARBA00022927"/>
    </source>
</evidence>
<dbReference type="GO" id="GO:0005829">
    <property type="term" value="C:cytosol"/>
    <property type="evidence" value="ECO:0007669"/>
    <property type="project" value="TreeGrafter"/>
</dbReference>
<accession>A0A1A0HBC4</accession>
<comment type="subcellular location">
    <subcellularLocation>
        <location evidence="1">Membrane</location>
    </subcellularLocation>
</comment>
<evidence type="ECO:0000256" key="10">
    <source>
        <dbReference type="ARBA" id="ARBA00032509"/>
    </source>
</evidence>
<comment type="similarity">
    <text evidence="2">Belongs to the AAA ATPase family.</text>
</comment>
<name>A0A1A0HBC4_9ASCO</name>
<dbReference type="PANTHER" id="PTHR23077:SF12">
    <property type="entry name" value="PEROXISOMAL ATPASE PEX1"/>
    <property type="match status" value="1"/>
</dbReference>
<dbReference type="GO" id="GO:0005778">
    <property type="term" value="C:peroxisomal membrane"/>
    <property type="evidence" value="ECO:0007669"/>
    <property type="project" value="EnsemblFungi"/>
</dbReference>
<dbReference type="GO" id="GO:0005524">
    <property type="term" value="F:ATP binding"/>
    <property type="evidence" value="ECO:0007669"/>
    <property type="project" value="UniProtKB-KW"/>
</dbReference>
<evidence type="ECO:0000256" key="1">
    <source>
        <dbReference type="ARBA" id="ARBA00004370"/>
    </source>
</evidence>
<dbReference type="STRING" id="869754.A0A1A0HBC4"/>
<keyword evidence="7" id="KW-0067">ATP-binding</keyword>
<dbReference type="GO" id="GO:0016887">
    <property type="term" value="F:ATP hydrolysis activity"/>
    <property type="evidence" value="ECO:0007669"/>
    <property type="project" value="EnsemblFungi"/>
</dbReference>
<dbReference type="InterPro" id="IPR003959">
    <property type="entry name" value="ATPase_AAA_core"/>
</dbReference>
<dbReference type="FunFam" id="3.40.50.300:FF:000149">
    <property type="entry name" value="Nuclear valosin-containing protein-like"/>
    <property type="match status" value="1"/>
</dbReference>
<keyword evidence="5" id="KW-0547">Nucleotide-binding</keyword>
<dbReference type="Gene3D" id="1.10.8.60">
    <property type="match status" value="2"/>
</dbReference>
<dbReference type="SUPFAM" id="SSF50692">
    <property type="entry name" value="ADC-like"/>
    <property type="match status" value="1"/>
</dbReference>
<evidence type="ECO:0000256" key="15">
    <source>
        <dbReference type="SAM" id="MobiDB-lite"/>
    </source>
</evidence>
<dbReference type="InterPro" id="IPR029067">
    <property type="entry name" value="CDC48_domain_2-like_sf"/>
</dbReference>
<dbReference type="InterPro" id="IPR009010">
    <property type="entry name" value="Asp_de-COase-like_dom_sf"/>
</dbReference>
<dbReference type="Proteomes" id="UP000092555">
    <property type="component" value="Unassembled WGS sequence"/>
</dbReference>
<evidence type="ECO:0000259" key="16">
    <source>
        <dbReference type="SMART" id="SM00382"/>
    </source>
</evidence>
<evidence type="ECO:0000256" key="3">
    <source>
        <dbReference type="ARBA" id="ARBA00022448"/>
    </source>
</evidence>
<keyword evidence="18" id="KW-1185">Reference proteome</keyword>
<dbReference type="EMBL" id="LXTC01000003">
    <property type="protein sequence ID" value="OBA21188.1"/>
    <property type="molecule type" value="Genomic_DNA"/>
</dbReference>
<feature type="region of interest" description="Disordered" evidence="15">
    <location>
        <begin position="1040"/>
        <end position="1062"/>
    </location>
</feature>
<dbReference type="SMART" id="SM00382">
    <property type="entry name" value="AAA"/>
    <property type="match status" value="2"/>
</dbReference>
<dbReference type="InterPro" id="IPR015342">
    <property type="entry name" value="PEX1-N_C-lobe"/>
</dbReference>
<dbReference type="GO" id="GO:0043335">
    <property type="term" value="P:protein unfolding"/>
    <property type="evidence" value="ECO:0007669"/>
    <property type="project" value="EnsemblFungi"/>
</dbReference>
<evidence type="ECO:0000256" key="6">
    <source>
        <dbReference type="ARBA" id="ARBA00022801"/>
    </source>
</evidence>
<evidence type="ECO:0000256" key="11">
    <source>
        <dbReference type="ARBA" id="ARBA00034532"/>
    </source>
</evidence>
<dbReference type="CDD" id="cd19526">
    <property type="entry name" value="RecA-like_PEX1_r2"/>
    <property type="match status" value="1"/>
</dbReference>
<evidence type="ECO:0000256" key="4">
    <source>
        <dbReference type="ARBA" id="ARBA00022593"/>
    </source>
</evidence>
<dbReference type="Pfam" id="PF00004">
    <property type="entry name" value="AAA"/>
    <property type="match status" value="2"/>
</dbReference>
<comment type="catalytic activity">
    <reaction evidence="12">
        <text>ATP + H2O = ADP + phosphate + H(+)</text>
        <dbReference type="Rhea" id="RHEA:13065"/>
        <dbReference type="ChEBI" id="CHEBI:15377"/>
        <dbReference type="ChEBI" id="CHEBI:15378"/>
        <dbReference type="ChEBI" id="CHEBI:30616"/>
        <dbReference type="ChEBI" id="CHEBI:43474"/>
        <dbReference type="ChEBI" id="CHEBI:456216"/>
    </reaction>
    <physiologicalReaction direction="left-to-right" evidence="12">
        <dbReference type="Rhea" id="RHEA:13066"/>
    </physiologicalReaction>
</comment>
<keyword evidence="6" id="KW-0378">Hydrolase</keyword>
<dbReference type="InterPro" id="IPR003593">
    <property type="entry name" value="AAA+_ATPase"/>
</dbReference>
<evidence type="ECO:0000256" key="13">
    <source>
        <dbReference type="ARBA" id="ARBA00059626"/>
    </source>
</evidence>
<reference evidence="17 18" key="1">
    <citation type="submission" date="2016-05" db="EMBL/GenBank/DDBJ databases">
        <title>Comparative genomics of biotechnologically important yeasts.</title>
        <authorList>
            <consortium name="DOE Joint Genome Institute"/>
            <person name="Riley R."/>
            <person name="Haridas S."/>
            <person name="Wolfe K.H."/>
            <person name="Lopes M.R."/>
            <person name="Hittinger C.T."/>
            <person name="Goker M."/>
            <person name="Salamov A."/>
            <person name="Wisecaver J."/>
            <person name="Long T.M."/>
            <person name="Aerts A.L."/>
            <person name="Barry K."/>
            <person name="Choi C."/>
            <person name="Clum A."/>
            <person name="Coughlan A.Y."/>
            <person name="Deshpande S."/>
            <person name="Douglass A.P."/>
            <person name="Hanson S.J."/>
            <person name="Klenk H.-P."/>
            <person name="LaButti K."/>
            <person name="Lapidus A."/>
            <person name="Lindquist E."/>
            <person name="Lipzen A."/>
            <person name="Meier-kolthoff J.P."/>
            <person name="Ohm R.A."/>
            <person name="Otillar R.P."/>
            <person name="Pangilinan J."/>
            <person name="Peng Y."/>
            <person name="Rokas A."/>
            <person name="Rosa C.A."/>
            <person name="Scheuner C."/>
            <person name="Sibirny A.A."/>
            <person name="Slot J.C."/>
            <person name="Stielow J.B."/>
            <person name="Sun H."/>
            <person name="Kurtzman C.P."/>
            <person name="Blackwell M."/>
            <person name="Grigoriev I.V."/>
            <person name="Jeffries T.W."/>
        </authorList>
    </citation>
    <scope>NUCLEOTIDE SEQUENCE [LARGE SCALE GENOMIC DNA]</scope>
    <source>
        <strain evidence="17 18">NRRL YB-4993</strain>
    </source>
</reference>
<feature type="domain" description="AAA+ ATPase" evidence="16">
    <location>
        <begin position="471"/>
        <end position="636"/>
    </location>
</feature>
<keyword evidence="4" id="KW-0962">Peroxisome biogenesis</keyword>
<evidence type="ECO:0000256" key="2">
    <source>
        <dbReference type="ARBA" id="ARBA00006914"/>
    </source>
</evidence>
<evidence type="ECO:0000256" key="12">
    <source>
        <dbReference type="ARBA" id="ARBA00048778"/>
    </source>
</evidence>
<keyword evidence="8" id="KW-0653">Protein transport</keyword>
<gene>
    <name evidence="17" type="ORF">METBIDRAFT_31771</name>
</gene>
<evidence type="ECO:0000313" key="18">
    <source>
        <dbReference type="Proteomes" id="UP000092555"/>
    </source>
</evidence>
<dbReference type="SUPFAM" id="SSF52540">
    <property type="entry name" value="P-loop containing nucleoside triphosphate hydrolases"/>
    <property type="match status" value="2"/>
</dbReference>
<feature type="region of interest" description="Disordered" evidence="15">
    <location>
        <begin position="254"/>
        <end position="273"/>
    </location>
</feature>
<dbReference type="GO" id="GO:1904949">
    <property type="term" value="C:ATPase complex"/>
    <property type="evidence" value="ECO:0007669"/>
    <property type="project" value="EnsemblFungi"/>
</dbReference>
<dbReference type="Pfam" id="PF09262">
    <property type="entry name" value="PEX-1N"/>
    <property type="match status" value="1"/>
</dbReference>
<evidence type="ECO:0000313" key="17">
    <source>
        <dbReference type="EMBL" id="OBA21188.1"/>
    </source>
</evidence>
<dbReference type="PROSITE" id="PS00674">
    <property type="entry name" value="AAA"/>
    <property type="match status" value="1"/>
</dbReference>
<comment type="caution">
    <text evidence="17">The sequence shown here is derived from an EMBL/GenBank/DDBJ whole genome shotgun (WGS) entry which is preliminary data.</text>
</comment>
<dbReference type="InterPro" id="IPR003960">
    <property type="entry name" value="ATPase_AAA_CS"/>
</dbReference>